<feature type="transmembrane region" description="Helical" evidence="1">
    <location>
        <begin position="74"/>
        <end position="93"/>
    </location>
</feature>
<keyword evidence="1" id="KW-0812">Transmembrane</keyword>
<organism evidence="2 3">
    <name type="scientific">Porites lobata</name>
    <dbReference type="NCBI Taxonomy" id="104759"/>
    <lineage>
        <taxon>Eukaryota</taxon>
        <taxon>Metazoa</taxon>
        <taxon>Cnidaria</taxon>
        <taxon>Anthozoa</taxon>
        <taxon>Hexacorallia</taxon>
        <taxon>Scleractinia</taxon>
        <taxon>Fungiina</taxon>
        <taxon>Poritidae</taxon>
        <taxon>Porites</taxon>
    </lineage>
</organism>
<keyword evidence="1" id="KW-0472">Membrane</keyword>
<keyword evidence="3" id="KW-1185">Reference proteome</keyword>
<proteinExistence type="predicted"/>
<dbReference type="Proteomes" id="UP001159405">
    <property type="component" value="Unassembled WGS sequence"/>
</dbReference>
<evidence type="ECO:0000256" key="1">
    <source>
        <dbReference type="SAM" id="Phobius"/>
    </source>
</evidence>
<evidence type="ECO:0000313" key="3">
    <source>
        <dbReference type="Proteomes" id="UP001159405"/>
    </source>
</evidence>
<accession>A0ABN8QFD4</accession>
<gene>
    <name evidence="2" type="ORF">PLOB_00005837</name>
</gene>
<name>A0ABN8QFD4_9CNID</name>
<feature type="non-terminal residue" evidence="2">
    <location>
        <position position="1"/>
    </location>
</feature>
<comment type="caution">
    <text evidence="2">The sequence shown here is derived from an EMBL/GenBank/DDBJ whole genome shotgun (WGS) entry which is preliminary data.</text>
</comment>
<dbReference type="PANTHER" id="PTHR31751">
    <property type="entry name" value="SI:CH211-108C17.2-RELATED-RELATED"/>
    <property type="match status" value="1"/>
</dbReference>
<sequence length="163" mass="18355">GGSASKVFQVFSHMGLGCVSLNTFRFRRNKLFPTISLYWVKYQAKLLEKVKAIQGGIVLAGNGRHDSMGHSAKFGAYTMFCCTLPMIIHFALIQRNQPGSSPAMEFMGFKQCMEFLLGCGVLITTFISDRHTTIASHMKLVLSNIAHYFDIWHLKKSKYPLIK</sequence>
<keyword evidence="1" id="KW-1133">Transmembrane helix</keyword>
<feature type="transmembrane region" description="Helical" evidence="1">
    <location>
        <begin position="113"/>
        <end position="129"/>
    </location>
</feature>
<reference evidence="2 3" key="1">
    <citation type="submission" date="2022-05" db="EMBL/GenBank/DDBJ databases">
        <authorList>
            <consortium name="Genoscope - CEA"/>
            <person name="William W."/>
        </authorList>
    </citation>
    <scope>NUCLEOTIDE SEQUENCE [LARGE SCALE GENOMIC DNA]</scope>
</reference>
<evidence type="ECO:0000313" key="2">
    <source>
        <dbReference type="EMBL" id="CAH3163478.1"/>
    </source>
</evidence>
<dbReference type="EMBL" id="CALNXK010000126">
    <property type="protein sequence ID" value="CAH3163478.1"/>
    <property type="molecule type" value="Genomic_DNA"/>
</dbReference>
<protein>
    <submittedName>
        <fullName evidence="2">Uncharacterized protein</fullName>
    </submittedName>
</protein>
<dbReference type="PANTHER" id="PTHR31751:SF40">
    <property type="match status" value="1"/>
</dbReference>